<evidence type="ECO:0000256" key="7">
    <source>
        <dbReference type="ARBA" id="ARBA00023054"/>
    </source>
</evidence>
<dbReference type="PANTHER" id="PTHR16501">
    <property type="entry name" value="TRANSPORT AND GOLGI ORGANIZATION PROTEIN 11"/>
    <property type="match status" value="1"/>
</dbReference>
<evidence type="ECO:0000256" key="11">
    <source>
        <dbReference type="SAM" id="MobiDB-lite"/>
    </source>
</evidence>
<dbReference type="GO" id="GO:0005741">
    <property type="term" value="C:mitochondrial outer membrane"/>
    <property type="evidence" value="ECO:0007669"/>
    <property type="project" value="UniProtKB-SubCell"/>
</dbReference>
<protein>
    <recommendedName>
        <fullName evidence="13">Mff-like domain-containing protein</fullName>
    </recommendedName>
</protein>
<evidence type="ECO:0000313" key="14">
    <source>
        <dbReference type="EMBL" id="CAD7454286.1"/>
    </source>
</evidence>
<dbReference type="Pfam" id="PF05644">
    <property type="entry name" value="Miff"/>
    <property type="match status" value="2"/>
</dbReference>
<evidence type="ECO:0000256" key="9">
    <source>
        <dbReference type="ARBA" id="ARBA00023136"/>
    </source>
</evidence>
<comment type="subcellular location">
    <subcellularLocation>
        <location evidence="1">Mitochondrion outer membrane</location>
        <topology evidence="1">Single-pass type IV membrane protein</topology>
    </subcellularLocation>
    <subcellularLocation>
        <location evidence="2">Peroxisome</location>
    </subcellularLocation>
</comment>
<evidence type="ECO:0000256" key="6">
    <source>
        <dbReference type="ARBA" id="ARBA00022989"/>
    </source>
</evidence>
<keyword evidence="6 12" id="KW-1133">Transmembrane helix</keyword>
<name>A0A7R9FKP8_9NEOP</name>
<evidence type="ECO:0000256" key="1">
    <source>
        <dbReference type="ARBA" id="ARBA00004200"/>
    </source>
</evidence>
<keyword evidence="5" id="KW-1000">Mitochondrion outer membrane</keyword>
<feature type="domain" description="Mff-like" evidence="13">
    <location>
        <begin position="84"/>
        <end position="146"/>
    </location>
</feature>
<feature type="transmembrane region" description="Helical" evidence="12">
    <location>
        <begin position="218"/>
        <end position="236"/>
    </location>
</feature>
<comment type="similarity">
    <text evidence="3">Belongs to the Tango11 family.</text>
</comment>
<evidence type="ECO:0000256" key="5">
    <source>
        <dbReference type="ARBA" id="ARBA00022787"/>
    </source>
</evidence>
<evidence type="ECO:0000256" key="8">
    <source>
        <dbReference type="ARBA" id="ARBA00023128"/>
    </source>
</evidence>
<dbReference type="PANTHER" id="PTHR16501:SF6">
    <property type="entry name" value="TRANSPORT AND GOLGI ORGANIZATION PROTEIN 11"/>
    <property type="match status" value="1"/>
</dbReference>
<evidence type="ECO:0000256" key="2">
    <source>
        <dbReference type="ARBA" id="ARBA00004275"/>
    </source>
</evidence>
<accession>A0A7R9FKP8</accession>
<organism evidence="14">
    <name type="scientific">Timema tahoe</name>
    <dbReference type="NCBI Taxonomy" id="61484"/>
    <lineage>
        <taxon>Eukaryota</taxon>
        <taxon>Metazoa</taxon>
        <taxon>Ecdysozoa</taxon>
        <taxon>Arthropoda</taxon>
        <taxon>Hexapoda</taxon>
        <taxon>Insecta</taxon>
        <taxon>Pterygota</taxon>
        <taxon>Neoptera</taxon>
        <taxon>Polyneoptera</taxon>
        <taxon>Phasmatodea</taxon>
        <taxon>Timematodea</taxon>
        <taxon>Timematoidea</taxon>
        <taxon>Timematidae</taxon>
        <taxon>Timema</taxon>
    </lineage>
</organism>
<sequence>MARQQEKDQKEKDKVVAAKKKRKAIKHDTSSETEEEDEWTNSEESLLSLSDIDDETDLQSTTNNVTDVSKMLILFWYCYLEKSLITSQDQHFGTRAPPRELLLENSIMPSDPGSVRVATPPRVITLDEHYFPTADEYMSLPPAPEPTHEEMTAIVKPKPRFNVDHRMHVRESTPPLSTGDSLTTNEEITHLRRQMAKMNRRMMALELDSLQRQQREKFLYAVGLAYFLLKTVLWLGRS</sequence>
<keyword evidence="7" id="KW-0175">Coiled coil</keyword>
<evidence type="ECO:0000256" key="12">
    <source>
        <dbReference type="SAM" id="Phobius"/>
    </source>
</evidence>
<keyword evidence="8" id="KW-0496">Mitochondrion</keyword>
<evidence type="ECO:0000256" key="4">
    <source>
        <dbReference type="ARBA" id="ARBA00022692"/>
    </source>
</evidence>
<evidence type="ECO:0000259" key="13">
    <source>
        <dbReference type="Pfam" id="PF05644"/>
    </source>
</evidence>
<keyword evidence="10" id="KW-0576">Peroxisome</keyword>
<evidence type="ECO:0000256" key="3">
    <source>
        <dbReference type="ARBA" id="ARBA00009806"/>
    </source>
</evidence>
<feature type="compositionally biased region" description="Basic and acidic residues" evidence="11">
    <location>
        <begin position="1"/>
        <end position="16"/>
    </location>
</feature>
<dbReference type="AlphaFoldDB" id="A0A7R9FKP8"/>
<feature type="compositionally biased region" description="Acidic residues" evidence="11">
    <location>
        <begin position="31"/>
        <end position="41"/>
    </location>
</feature>
<dbReference type="InterPro" id="IPR008518">
    <property type="entry name" value="Mff/Tango-11"/>
</dbReference>
<dbReference type="GO" id="GO:0005777">
    <property type="term" value="C:peroxisome"/>
    <property type="evidence" value="ECO:0007669"/>
    <property type="project" value="UniProtKB-SubCell"/>
</dbReference>
<dbReference type="EMBL" id="OE000556">
    <property type="protein sequence ID" value="CAD7454286.1"/>
    <property type="molecule type" value="Genomic_DNA"/>
</dbReference>
<evidence type="ECO:0000256" key="10">
    <source>
        <dbReference type="ARBA" id="ARBA00023140"/>
    </source>
</evidence>
<feature type="domain" description="Mff-like" evidence="13">
    <location>
        <begin position="165"/>
        <end position="237"/>
    </location>
</feature>
<keyword evidence="4 12" id="KW-0812">Transmembrane</keyword>
<gene>
    <name evidence="14" type="ORF">TTEB3V08_LOCUS2396</name>
</gene>
<reference evidence="14" key="1">
    <citation type="submission" date="2020-11" db="EMBL/GenBank/DDBJ databases">
        <authorList>
            <person name="Tran Van P."/>
        </authorList>
    </citation>
    <scope>NUCLEOTIDE SEQUENCE</scope>
</reference>
<feature type="region of interest" description="Disordered" evidence="11">
    <location>
        <begin position="1"/>
        <end position="44"/>
    </location>
</feature>
<proteinExistence type="inferred from homology"/>
<keyword evidence="9 12" id="KW-0472">Membrane</keyword>
<dbReference type="InterPro" id="IPR039433">
    <property type="entry name" value="Mff-like_dom"/>
</dbReference>